<dbReference type="Pfam" id="PF08734">
    <property type="entry name" value="GYD"/>
    <property type="match status" value="1"/>
</dbReference>
<keyword evidence="2" id="KW-1185">Reference proteome</keyword>
<dbReference type="InterPro" id="IPR014845">
    <property type="entry name" value="GYD/TTHA1554"/>
</dbReference>
<protein>
    <submittedName>
        <fullName evidence="1">GYD domain-containing protein</fullName>
    </submittedName>
</protein>
<evidence type="ECO:0000313" key="1">
    <source>
        <dbReference type="EMBL" id="MFC4357668.1"/>
    </source>
</evidence>
<dbReference type="RefSeq" id="WP_267622024.1">
    <property type="nucleotide sequence ID" value="NZ_JAODIW010000006.1"/>
</dbReference>
<dbReference type="EMBL" id="JBHSDS010000003">
    <property type="protein sequence ID" value="MFC4357668.1"/>
    <property type="molecule type" value="Genomic_DNA"/>
</dbReference>
<reference evidence="1 2" key="1">
    <citation type="journal article" date="2019" name="Int. J. Syst. Evol. Microbiol.">
        <title>The Global Catalogue of Microorganisms (GCM) 10K type strain sequencing project: providing services to taxonomists for standard genome sequencing and annotation.</title>
        <authorList>
            <consortium name="The Broad Institute Genomics Platform"/>
            <consortium name="The Broad Institute Genome Sequencing Center for Infectious Disease"/>
            <person name="Wu L."/>
            <person name="Ma J."/>
        </authorList>
    </citation>
    <scope>NUCLEOTIDE SEQUENCE [LARGE SCALE GENOMIC DNA]</scope>
    <source>
        <strain evidence="1 2">CGMCC 1.12553</strain>
    </source>
</reference>
<evidence type="ECO:0000313" key="2">
    <source>
        <dbReference type="Proteomes" id="UP001595921"/>
    </source>
</evidence>
<name>A0ABD5PAH9_9EURY</name>
<dbReference type="AlphaFoldDB" id="A0ABD5PAH9"/>
<comment type="caution">
    <text evidence="1">The sequence shown here is derived from an EMBL/GenBank/DDBJ whole genome shotgun (WGS) entry which is preliminary data.</text>
</comment>
<gene>
    <name evidence="1" type="ORF">ACFO0N_06860</name>
</gene>
<organism evidence="1 2">
    <name type="scientific">Halobium salinum</name>
    <dbReference type="NCBI Taxonomy" id="1364940"/>
    <lineage>
        <taxon>Archaea</taxon>
        <taxon>Methanobacteriati</taxon>
        <taxon>Methanobacteriota</taxon>
        <taxon>Stenosarchaea group</taxon>
        <taxon>Halobacteria</taxon>
        <taxon>Halobacteriales</taxon>
        <taxon>Haloferacaceae</taxon>
        <taxon>Halobium</taxon>
    </lineage>
</organism>
<dbReference type="Proteomes" id="UP001595921">
    <property type="component" value="Unassembled WGS sequence"/>
</dbReference>
<accession>A0ABD5PAH9</accession>
<sequence length="95" mass="10829">MGTYMALVDADEARVQNAQEFATIWGDIRNDLEELDARLLDAYAVLGEHDFLVLFEAEGRERAFQTSVAIERYGLDMQTMELIPVDRLGELVDDF</sequence>
<proteinExistence type="predicted"/>